<dbReference type="Proteomes" id="UP000305267">
    <property type="component" value="Unassembled WGS sequence"/>
</dbReference>
<name>A0A5C4LRB5_9HYPH</name>
<reference evidence="3 4" key="1">
    <citation type="submission" date="2019-06" db="EMBL/GenBank/DDBJ databases">
        <title>Genome of Methylobacterium sp. 17Sr1-39.</title>
        <authorList>
            <person name="Seo T."/>
        </authorList>
    </citation>
    <scope>NUCLEOTIDE SEQUENCE [LARGE SCALE GENOMIC DNA]</scope>
    <source>
        <strain evidence="3 4">17Sr1-39</strain>
    </source>
</reference>
<dbReference type="InterPro" id="IPR005545">
    <property type="entry name" value="YCII"/>
</dbReference>
<evidence type="ECO:0000256" key="1">
    <source>
        <dbReference type="ARBA" id="ARBA00007689"/>
    </source>
</evidence>
<feature type="domain" description="YCII-related" evidence="2">
    <location>
        <begin position="19"/>
        <end position="81"/>
    </location>
</feature>
<dbReference type="InterPro" id="IPR011008">
    <property type="entry name" value="Dimeric_a/b-barrel"/>
</dbReference>
<evidence type="ECO:0000259" key="2">
    <source>
        <dbReference type="Pfam" id="PF03795"/>
    </source>
</evidence>
<evidence type="ECO:0000313" key="4">
    <source>
        <dbReference type="Proteomes" id="UP000305267"/>
    </source>
</evidence>
<sequence length="101" mass="11694">MKHFIIEATYLVPFDAILPWVARHREILRQGYDRGGLLCSGPKDPPVGGYLVARAETRADLESLFEAEPFYVNGVARFTFTEFQPVMRQDWCEHWFSGESR</sequence>
<proteinExistence type="inferred from homology"/>
<keyword evidence="4" id="KW-1185">Reference proteome</keyword>
<dbReference type="PANTHER" id="PTHR37828:SF1">
    <property type="entry name" value="YCII-RELATED DOMAIN-CONTAINING PROTEIN"/>
    <property type="match status" value="1"/>
</dbReference>
<dbReference type="Pfam" id="PF03795">
    <property type="entry name" value="YCII"/>
    <property type="match status" value="1"/>
</dbReference>
<organism evidence="3 4">
    <name type="scientific">Methylobacterium terricola</name>
    <dbReference type="NCBI Taxonomy" id="2583531"/>
    <lineage>
        <taxon>Bacteria</taxon>
        <taxon>Pseudomonadati</taxon>
        <taxon>Pseudomonadota</taxon>
        <taxon>Alphaproteobacteria</taxon>
        <taxon>Hyphomicrobiales</taxon>
        <taxon>Methylobacteriaceae</taxon>
        <taxon>Methylobacterium</taxon>
    </lineage>
</organism>
<protein>
    <recommendedName>
        <fullName evidence="2">YCII-related domain-containing protein</fullName>
    </recommendedName>
</protein>
<evidence type="ECO:0000313" key="3">
    <source>
        <dbReference type="EMBL" id="TNC16305.1"/>
    </source>
</evidence>
<dbReference type="OrthoDB" id="9814407at2"/>
<accession>A0A5C4LRB5</accession>
<dbReference type="PANTHER" id="PTHR37828">
    <property type="entry name" value="GSR2449 PROTEIN"/>
    <property type="match status" value="1"/>
</dbReference>
<comment type="similarity">
    <text evidence="1">Belongs to the YciI family.</text>
</comment>
<comment type="caution">
    <text evidence="3">The sequence shown here is derived from an EMBL/GenBank/DDBJ whole genome shotgun (WGS) entry which is preliminary data.</text>
</comment>
<dbReference type="EMBL" id="VDDA01000001">
    <property type="protein sequence ID" value="TNC16305.1"/>
    <property type="molecule type" value="Genomic_DNA"/>
</dbReference>
<dbReference type="RefSeq" id="WP_139034119.1">
    <property type="nucleotide sequence ID" value="NZ_VDDA01000001.1"/>
</dbReference>
<dbReference type="SUPFAM" id="SSF54909">
    <property type="entry name" value="Dimeric alpha+beta barrel"/>
    <property type="match status" value="1"/>
</dbReference>
<gene>
    <name evidence="3" type="ORF">FF100_03360</name>
</gene>
<dbReference type="Gene3D" id="3.30.70.1060">
    <property type="entry name" value="Dimeric alpha+beta barrel"/>
    <property type="match status" value="1"/>
</dbReference>
<dbReference type="AlphaFoldDB" id="A0A5C4LRB5"/>